<evidence type="ECO:0000256" key="3">
    <source>
        <dbReference type="SAM" id="MobiDB-lite"/>
    </source>
</evidence>
<dbReference type="Proteomes" id="UP000239772">
    <property type="component" value="Unassembled WGS sequence"/>
</dbReference>
<dbReference type="RefSeq" id="WP_106334781.1">
    <property type="nucleotide sequence ID" value="NZ_PVZS01000001.1"/>
</dbReference>
<dbReference type="InterPro" id="IPR029787">
    <property type="entry name" value="Nucleotide_cyclase"/>
</dbReference>
<dbReference type="Gene3D" id="3.30.70.270">
    <property type="match status" value="1"/>
</dbReference>
<dbReference type="PANTHER" id="PTHR45138:SF9">
    <property type="entry name" value="DIGUANYLATE CYCLASE DGCM-RELATED"/>
    <property type="match status" value="1"/>
</dbReference>
<dbReference type="EC" id="2.7.7.65" evidence="1"/>
<dbReference type="Pfam" id="PF00990">
    <property type="entry name" value="GGDEF"/>
    <property type="match status" value="1"/>
</dbReference>
<evidence type="ECO:0000259" key="4">
    <source>
        <dbReference type="PROSITE" id="PS50887"/>
    </source>
</evidence>
<dbReference type="InterPro" id="IPR043128">
    <property type="entry name" value="Rev_trsase/Diguanyl_cyclase"/>
</dbReference>
<dbReference type="GO" id="GO:0052621">
    <property type="term" value="F:diguanylate cyclase activity"/>
    <property type="evidence" value="ECO:0007669"/>
    <property type="project" value="UniProtKB-EC"/>
</dbReference>
<evidence type="ECO:0000313" key="5">
    <source>
        <dbReference type="EMBL" id="PSC06996.1"/>
    </source>
</evidence>
<dbReference type="AlphaFoldDB" id="A0A2T1HZ70"/>
<accession>A0A2T1HZ70</accession>
<comment type="caution">
    <text evidence="5">The sequence shown here is derived from an EMBL/GenBank/DDBJ whole genome shotgun (WGS) entry which is preliminary data.</text>
</comment>
<protein>
    <recommendedName>
        <fullName evidence="1">diguanylate cyclase</fullName>
        <ecNumber evidence="1">2.7.7.65</ecNumber>
    </recommendedName>
</protein>
<dbReference type="CDD" id="cd01949">
    <property type="entry name" value="GGDEF"/>
    <property type="match status" value="1"/>
</dbReference>
<dbReference type="OrthoDB" id="9812260at2"/>
<dbReference type="EMBL" id="PVZS01000001">
    <property type="protein sequence ID" value="PSC06996.1"/>
    <property type="molecule type" value="Genomic_DNA"/>
</dbReference>
<dbReference type="PANTHER" id="PTHR45138">
    <property type="entry name" value="REGULATORY COMPONENTS OF SENSORY TRANSDUCTION SYSTEM"/>
    <property type="match status" value="1"/>
</dbReference>
<reference evidence="6" key="1">
    <citation type="submission" date="2018-03" db="EMBL/GenBank/DDBJ databases">
        <authorList>
            <person name="Sun L."/>
            <person name="Liu H."/>
            <person name="Chen W."/>
            <person name="Huang K."/>
            <person name="Liu W."/>
            <person name="Gao X."/>
        </authorList>
    </citation>
    <scope>NUCLEOTIDE SEQUENCE [LARGE SCALE GENOMIC DNA]</scope>
    <source>
        <strain evidence="6">SH9</strain>
    </source>
</reference>
<evidence type="ECO:0000256" key="1">
    <source>
        <dbReference type="ARBA" id="ARBA00012528"/>
    </source>
</evidence>
<dbReference type="SUPFAM" id="SSF55073">
    <property type="entry name" value="Nucleotide cyclase"/>
    <property type="match status" value="1"/>
</dbReference>
<dbReference type="GO" id="GO:1902201">
    <property type="term" value="P:negative regulation of bacterial-type flagellum-dependent cell motility"/>
    <property type="evidence" value="ECO:0007669"/>
    <property type="project" value="TreeGrafter"/>
</dbReference>
<dbReference type="InterPro" id="IPR000160">
    <property type="entry name" value="GGDEF_dom"/>
</dbReference>
<dbReference type="InterPro" id="IPR050469">
    <property type="entry name" value="Diguanylate_Cyclase"/>
</dbReference>
<feature type="domain" description="GGDEF" evidence="4">
    <location>
        <begin position="80"/>
        <end position="204"/>
    </location>
</feature>
<dbReference type="GO" id="GO:0005886">
    <property type="term" value="C:plasma membrane"/>
    <property type="evidence" value="ECO:0007669"/>
    <property type="project" value="TreeGrafter"/>
</dbReference>
<dbReference type="SMART" id="SM00267">
    <property type="entry name" value="GGDEF"/>
    <property type="match status" value="1"/>
</dbReference>
<organism evidence="5 6">
    <name type="scientific">Alsobacter soli</name>
    <dbReference type="NCBI Taxonomy" id="2109933"/>
    <lineage>
        <taxon>Bacteria</taxon>
        <taxon>Pseudomonadati</taxon>
        <taxon>Pseudomonadota</taxon>
        <taxon>Alphaproteobacteria</taxon>
        <taxon>Hyphomicrobiales</taxon>
        <taxon>Alsobacteraceae</taxon>
        <taxon>Alsobacter</taxon>
    </lineage>
</organism>
<evidence type="ECO:0000313" key="6">
    <source>
        <dbReference type="Proteomes" id="UP000239772"/>
    </source>
</evidence>
<feature type="region of interest" description="Disordered" evidence="3">
    <location>
        <begin position="1"/>
        <end position="25"/>
    </location>
</feature>
<evidence type="ECO:0000256" key="2">
    <source>
        <dbReference type="ARBA" id="ARBA00034247"/>
    </source>
</evidence>
<dbReference type="GO" id="GO:0043709">
    <property type="term" value="P:cell adhesion involved in single-species biofilm formation"/>
    <property type="evidence" value="ECO:0007669"/>
    <property type="project" value="TreeGrafter"/>
</dbReference>
<sequence length="204" mass="22086">MRKLSRTVRLKQAPSPAQDVAPSPEARRIAELTRELAAAQARVRELEELAHVDELTGALNRRGFLRELRRALSYTERYGVPVSLALLDLDGFKAVNDLWGHPAGDAVLAHTAQALSSRLRASDIVGRLGGDEFAILLWHAPGEVAADKAAALSRTLSADPIRWAGHEISIRASFGVQQLEAGQSVEDALQGADRRLYAAKAAAR</sequence>
<proteinExistence type="predicted"/>
<dbReference type="PROSITE" id="PS50887">
    <property type="entry name" value="GGDEF"/>
    <property type="match status" value="1"/>
</dbReference>
<dbReference type="FunFam" id="3.30.70.270:FF:000001">
    <property type="entry name" value="Diguanylate cyclase domain protein"/>
    <property type="match status" value="1"/>
</dbReference>
<comment type="catalytic activity">
    <reaction evidence="2">
        <text>2 GTP = 3',3'-c-di-GMP + 2 diphosphate</text>
        <dbReference type="Rhea" id="RHEA:24898"/>
        <dbReference type="ChEBI" id="CHEBI:33019"/>
        <dbReference type="ChEBI" id="CHEBI:37565"/>
        <dbReference type="ChEBI" id="CHEBI:58805"/>
        <dbReference type="EC" id="2.7.7.65"/>
    </reaction>
</comment>
<dbReference type="NCBIfam" id="TIGR00254">
    <property type="entry name" value="GGDEF"/>
    <property type="match status" value="1"/>
</dbReference>
<keyword evidence="6" id="KW-1185">Reference proteome</keyword>
<name>A0A2T1HZ70_9HYPH</name>
<gene>
    <name evidence="5" type="ORF">SLNSH_01035</name>
</gene>